<keyword evidence="4" id="KW-1133">Transmembrane helix</keyword>
<evidence type="ECO:0000256" key="2">
    <source>
        <dbReference type="ARBA" id="ARBA00023043"/>
    </source>
</evidence>
<feature type="repeat" description="ANK" evidence="3">
    <location>
        <begin position="40"/>
        <end position="72"/>
    </location>
</feature>
<protein>
    <submittedName>
        <fullName evidence="5">Uncharacterized protein</fullName>
    </submittedName>
</protein>
<evidence type="ECO:0000313" key="6">
    <source>
        <dbReference type="Proteomes" id="UP000270094"/>
    </source>
</evidence>
<sequence length="464" mass="51438">MSQNVQEATARAVEACQRGSMEALEAALLEGVPPNATDADGCSLLHWAAINNRLEIISRLLDLGADPNVVGGLLVSSPLHWAARVGHSNSAALLVKAGAVANVRDTQGYAPIHLAVQTNQSTLVAYLLEKFEYCKDITDNSGMTPVMWAAYRTFGMFPIRLLVRAGANLNAQEHLSGNTALHIAAQERNYCSVRELLAGNADPLLRNKQQETPIDIAKNMRNHRIISMLEDALVARDSAPAKCISCNKFPMKKFSHSSGFFIPGLILALIALMFHLFHYMAVAAILVLAFITFQCIGKFDFHTASKSLVPIGICVAEPVCMVVTWIVFSNPGIIEPHENARIQFVKMLEHCERVNYYVSWILIIIARGFISASQFATFVCSLYLLHVWLFLRDCFLMHVAILYISEYSETIQISENLSTMDRIRHSRGHHYTPVNPESTDSLAEPAITFSARLRNIVDFCISSF</sequence>
<feature type="transmembrane region" description="Helical" evidence="4">
    <location>
        <begin position="254"/>
        <end position="273"/>
    </location>
</feature>
<keyword evidence="6" id="KW-1185">Reference proteome</keyword>
<organism evidence="5 6">
    <name type="scientific">Strongylus vulgaris</name>
    <name type="common">Blood worm</name>
    <dbReference type="NCBI Taxonomy" id="40348"/>
    <lineage>
        <taxon>Eukaryota</taxon>
        <taxon>Metazoa</taxon>
        <taxon>Ecdysozoa</taxon>
        <taxon>Nematoda</taxon>
        <taxon>Chromadorea</taxon>
        <taxon>Rhabditida</taxon>
        <taxon>Rhabditina</taxon>
        <taxon>Rhabditomorpha</taxon>
        <taxon>Strongyloidea</taxon>
        <taxon>Strongylidae</taxon>
        <taxon>Strongylus</taxon>
    </lineage>
</organism>
<evidence type="ECO:0000256" key="3">
    <source>
        <dbReference type="PROSITE-ProRule" id="PRU00023"/>
    </source>
</evidence>
<dbReference type="Pfam" id="PF12796">
    <property type="entry name" value="Ank_2"/>
    <property type="match status" value="2"/>
</dbReference>
<feature type="repeat" description="ANK" evidence="3">
    <location>
        <begin position="74"/>
        <end position="106"/>
    </location>
</feature>
<dbReference type="OrthoDB" id="6781668at2759"/>
<evidence type="ECO:0000313" key="5">
    <source>
        <dbReference type="EMBL" id="VDM74776.1"/>
    </source>
</evidence>
<proteinExistence type="predicted"/>
<dbReference type="Gene3D" id="1.25.40.20">
    <property type="entry name" value="Ankyrin repeat-containing domain"/>
    <property type="match status" value="1"/>
</dbReference>
<dbReference type="Pfam" id="PF00023">
    <property type="entry name" value="Ank"/>
    <property type="match status" value="1"/>
</dbReference>
<name>A0A3P7IWS1_STRVU</name>
<gene>
    <name evidence="5" type="ORF">SVUK_LOCUS9774</name>
</gene>
<dbReference type="PANTHER" id="PTHR24161:SF85">
    <property type="entry name" value="PALMITOYLTRANSFERASE HIP14"/>
    <property type="match status" value="1"/>
</dbReference>
<feature type="transmembrane region" description="Helical" evidence="4">
    <location>
        <begin position="382"/>
        <end position="404"/>
    </location>
</feature>
<dbReference type="AlphaFoldDB" id="A0A3P7IWS1"/>
<feature type="repeat" description="ANK" evidence="3">
    <location>
        <begin position="141"/>
        <end position="174"/>
    </location>
</feature>
<keyword evidence="2 3" id="KW-0040">ANK repeat</keyword>
<feature type="transmembrane region" description="Helical" evidence="4">
    <location>
        <begin position="354"/>
        <end position="370"/>
    </location>
</feature>
<accession>A0A3P7IWS1</accession>
<keyword evidence="4" id="KW-0472">Membrane</keyword>
<dbReference type="Proteomes" id="UP000270094">
    <property type="component" value="Unassembled WGS sequence"/>
</dbReference>
<feature type="transmembrane region" description="Helical" evidence="4">
    <location>
        <begin position="308"/>
        <end position="328"/>
    </location>
</feature>
<dbReference type="EMBL" id="UYYB01094632">
    <property type="protein sequence ID" value="VDM74776.1"/>
    <property type="molecule type" value="Genomic_DNA"/>
</dbReference>
<dbReference type="PROSITE" id="PS50088">
    <property type="entry name" value="ANK_REPEAT"/>
    <property type="match status" value="5"/>
</dbReference>
<keyword evidence="4" id="KW-0812">Transmembrane</keyword>
<reference evidence="5 6" key="1">
    <citation type="submission" date="2018-11" db="EMBL/GenBank/DDBJ databases">
        <authorList>
            <consortium name="Pathogen Informatics"/>
        </authorList>
    </citation>
    <scope>NUCLEOTIDE SEQUENCE [LARGE SCALE GENOMIC DNA]</scope>
</reference>
<dbReference type="PROSITE" id="PS50297">
    <property type="entry name" value="ANK_REP_REGION"/>
    <property type="match status" value="4"/>
</dbReference>
<keyword evidence="1" id="KW-0677">Repeat</keyword>
<dbReference type="SMART" id="SM00248">
    <property type="entry name" value="ANK"/>
    <property type="match status" value="5"/>
</dbReference>
<dbReference type="InterPro" id="IPR002110">
    <property type="entry name" value="Ankyrin_rpt"/>
</dbReference>
<dbReference type="SUPFAM" id="SSF48403">
    <property type="entry name" value="Ankyrin repeat"/>
    <property type="match status" value="1"/>
</dbReference>
<evidence type="ECO:0000256" key="1">
    <source>
        <dbReference type="ARBA" id="ARBA00022737"/>
    </source>
</evidence>
<dbReference type="PANTHER" id="PTHR24161">
    <property type="entry name" value="ANK_REP_REGION DOMAIN-CONTAINING PROTEIN-RELATED"/>
    <property type="match status" value="1"/>
</dbReference>
<dbReference type="InterPro" id="IPR036770">
    <property type="entry name" value="Ankyrin_rpt-contain_sf"/>
</dbReference>
<feature type="repeat" description="ANK" evidence="3">
    <location>
        <begin position="107"/>
        <end position="130"/>
    </location>
</feature>
<feature type="repeat" description="ANK" evidence="3">
    <location>
        <begin position="176"/>
        <end position="208"/>
    </location>
</feature>
<evidence type="ECO:0000256" key="4">
    <source>
        <dbReference type="SAM" id="Phobius"/>
    </source>
</evidence>